<gene>
    <name evidence="2" type="ORF">NSK_008701</name>
</gene>
<proteinExistence type="predicted"/>
<protein>
    <submittedName>
        <fullName evidence="2">Uncharacterized protein</fullName>
    </submittedName>
</protein>
<sequence>MPPRFLLSTSSFLPLHPPPSPTVIDVGSSLPPHHFSLLLEAEGGQERGRVYVIAPGSVREDLEPMLKDRGMKRVFTVCPHLSTEDLPLRGGREEWCMLGWGTEGEEEGREGGSREEGGKGDEL</sequence>
<organism evidence="2 3">
    <name type="scientific">Nannochloropsis salina CCMP1776</name>
    <dbReference type="NCBI Taxonomy" id="1027361"/>
    <lineage>
        <taxon>Eukaryota</taxon>
        <taxon>Sar</taxon>
        <taxon>Stramenopiles</taxon>
        <taxon>Ochrophyta</taxon>
        <taxon>Eustigmatophyceae</taxon>
        <taxon>Eustigmatales</taxon>
        <taxon>Monodopsidaceae</taxon>
        <taxon>Microchloropsis</taxon>
        <taxon>Microchloropsis salina</taxon>
    </lineage>
</organism>
<evidence type="ECO:0000313" key="3">
    <source>
        <dbReference type="Proteomes" id="UP000355283"/>
    </source>
</evidence>
<dbReference type="Proteomes" id="UP000355283">
    <property type="component" value="Unassembled WGS sequence"/>
</dbReference>
<accession>A0A4D9CNQ1</accession>
<feature type="region of interest" description="Disordered" evidence="1">
    <location>
        <begin position="101"/>
        <end position="123"/>
    </location>
</feature>
<keyword evidence="3" id="KW-1185">Reference proteome</keyword>
<evidence type="ECO:0000256" key="1">
    <source>
        <dbReference type="SAM" id="MobiDB-lite"/>
    </source>
</evidence>
<comment type="caution">
    <text evidence="2">The sequence shown here is derived from an EMBL/GenBank/DDBJ whole genome shotgun (WGS) entry which is preliminary data.</text>
</comment>
<reference evidence="2 3" key="1">
    <citation type="submission" date="2019-01" db="EMBL/GenBank/DDBJ databases">
        <title>Nuclear Genome Assembly of the Microalgal Biofuel strain Nannochloropsis salina CCMP1776.</title>
        <authorList>
            <person name="Hovde B."/>
        </authorList>
    </citation>
    <scope>NUCLEOTIDE SEQUENCE [LARGE SCALE GENOMIC DNA]</scope>
    <source>
        <strain evidence="2 3">CCMP1776</strain>
    </source>
</reference>
<dbReference type="AlphaFoldDB" id="A0A4D9CNQ1"/>
<evidence type="ECO:0000313" key="2">
    <source>
        <dbReference type="EMBL" id="TFJ80144.1"/>
    </source>
</evidence>
<feature type="compositionally biased region" description="Basic and acidic residues" evidence="1">
    <location>
        <begin position="109"/>
        <end position="123"/>
    </location>
</feature>
<name>A0A4D9CNQ1_9STRA</name>
<dbReference type="EMBL" id="SDOX01000183">
    <property type="protein sequence ID" value="TFJ80144.1"/>
    <property type="molecule type" value="Genomic_DNA"/>
</dbReference>